<evidence type="ECO:0000256" key="2">
    <source>
        <dbReference type="ARBA" id="ARBA00022723"/>
    </source>
</evidence>
<dbReference type="CDD" id="cd00067">
    <property type="entry name" value="GAL4"/>
    <property type="match status" value="1"/>
</dbReference>
<dbReference type="GO" id="GO:0008270">
    <property type="term" value="F:zinc ion binding"/>
    <property type="evidence" value="ECO:0007669"/>
    <property type="project" value="InterPro"/>
</dbReference>
<dbReference type="PROSITE" id="PS50048">
    <property type="entry name" value="ZN2_CY6_FUNGAL_2"/>
    <property type="match status" value="1"/>
</dbReference>
<keyword evidence="8" id="KW-1185">Reference proteome</keyword>
<dbReference type="InterPro" id="IPR036864">
    <property type="entry name" value="Zn2-C6_fun-type_DNA-bd_sf"/>
</dbReference>
<accession>A0AAF1BPA2</accession>
<dbReference type="Gene3D" id="4.10.240.10">
    <property type="entry name" value="Zn(2)-C6 fungal-type DNA-binding domain"/>
    <property type="match status" value="1"/>
</dbReference>
<evidence type="ECO:0000259" key="6">
    <source>
        <dbReference type="PROSITE" id="PS50048"/>
    </source>
</evidence>
<evidence type="ECO:0000256" key="4">
    <source>
        <dbReference type="ARBA" id="ARBA00023242"/>
    </source>
</evidence>
<organism evidence="7 8">
    <name type="scientific">Vanrija pseudolonga</name>
    <dbReference type="NCBI Taxonomy" id="143232"/>
    <lineage>
        <taxon>Eukaryota</taxon>
        <taxon>Fungi</taxon>
        <taxon>Dikarya</taxon>
        <taxon>Basidiomycota</taxon>
        <taxon>Agaricomycotina</taxon>
        <taxon>Tremellomycetes</taxon>
        <taxon>Trichosporonales</taxon>
        <taxon>Trichosporonaceae</taxon>
        <taxon>Vanrija</taxon>
    </lineage>
</organism>
<evidence type="ECO:0000256" key="3">
    <source>
        <dbReference type="ARBA" id="ARBA00023125"/>
    </source>
</evidence>
<keyword evidence="2" id="KW-0479">Metal-binding</keyword>
<comment type="subcellular location">
    <subcellularLocation>
        <location evidence="1">Nucleus</location>
    </subcellularLocation>
</comment>
<dbReference type="Proteomes" id="UP000827549">
    <property type="component" value="Chromosome 2"/>
</dbReference>
<evidence type="ECO:0000256" key="5">
    <source>
        <dbReference type="SAM" id="MobiDB-lite"/>
    </source>
</evidence>
<evidence type="ECO:0000313" key="8">
    <source>
        <dbReference type="Proteomes" id="UP000827549"/>
    </source>
</evidence>
<protein>
    <recommendedName>
        <fullName evidence="6">Zn(2)-C6 fungal-type domain-containing protein</fullName>
    </recommendedName>
</protein>
<dbReference type="PROSITE" id="PS00463">
    <property type="entry name" value="ZN2_CY6_FUNGAL_1"/>
    <property type="match status" value="1"/>
</dbReference>
<dbReference type="SMART" id="SM00066">
    <property type="entry name" value="GAL4"/>
    <property type="match status" value="1"/>
</dbReference>
<keyword evidence="3" id="KW-0238">DNA-binding</keyword>
<dbReference type="PANTHER" id="PTHR46910">
    <property type="entry name" value="TRANSCRIPTION FACTOR PDR1"/>
    <property type="match status" value="1"/>
</dbReference>
<keyword evidence="4" id="KW-0539">Nucleus</keyword>
<dbReference type="GeneID" id="87805891"/>
<dbReference type="AlphaFoldDB" id="A0AAF1BPA2"/>
<feature type="region of interest" description="Disordered" evidence="5">
    <location>
        <begin position="1"/>
        <end position="23"/>
    </location>
</feature>
<evidence type="ECO:0000313" key="7">
    <source>
        <dbReference type="EMBL" id="WOO79108.1"/>
    </source>
</evidence>
<dbReference type="GO" id="GO:0000981">
    <property type="term" value="F:DNA-binding transcription factor activity, RNA polymerase II-specific"/>
    <property type="evidence" value="ECO:0007669"/>
    <property type="project" value="InterPro"/>
</dbReference>
<feature type="region of interest" description="Disordered" evidence="5">
    <location>
        <begin position="93"/>
        <end position="123"/>
    </location>
</feature>
<dbReference type="PANTHER" id="PTHR46910:SF3">
    <property type="entry name" value="HALOTOLERANCE PROTEIN 9-RELATED"/>
    <property type="match status" value="1"/>
</dbReference>
<dbReference type="CDD" id="cd12148">
    <property type="entry name" value="fungal_TF_MHR"/>
    <property type="match status" value="1"/>
</dbReference>
<name>A0AAF1BPA2_9TREE</name>
<reference evidence="7" key="1">
    <citation type="submission" date="2023-10" db="EMBL/GenBank/DDBJ databases">
        <authorList>
            <person name="Noh H."/>
        </authorList>
    </citation>
    <scope>NUCLEOTIDE SEQUENCE</scope>
    <source>
        <strain evidence="7">DUCC4014</strain>
    </source>
</reference>
<dbReference type="GO" id="GO:0005634">
    <property type="term" value="C:nucleus"/>
    <property type="evidence" value="ECO:0007669"/>
    <property type="project" value="UniProtKB-SubCell"/>
</dbReference>
<feature type="domain" description="Zn(2)-C6 fungal-type" evidence="6">
    <location>
        <begin position="24"/>
        <end position="55"/>
    </location>
</feature>
<dbReference type="GO" id="GO:0003677">
    <property type="term" value="F:DNA binding"/>
    <property type="evidence" value="ECO:0007669"/>
    <property type="project" value="UniProtKB-KW"/>
</dbReference>
<sequence length="610" mass="67192">MPKDTSDSPPAAATQQPQKRSSKACETCRVRRIRCVGPPPCEACREAGLGHQCTVRLKARPKRALSAKLALAQAHPVPATVSELQPTNRYHPNHAANSTPAYLSPAASKLTPPSNGAAAVPATPASAGSVRSVEGHVLYERHNPLDDIEAMLGAWCDQKNLPLSSLVFKVDSRVTHLPGTPLPPSPIIEQFEDALMDGFVVSSEFMQIDHLNIDRTWLLSLYGRYRTLPNSLTDDQTALIYATLCVSRFSQIRASMNNGTNEPTREDLTYFHLACNALGAWGRPSTTALRALLCLSPFAFGVGGPAETRTVLSQLAWQVKELGLHHRSTATLYQPQEQASTLFSAYFYADLFRASLTDLRPCLPLIDIDVDPTPPVTLMNEVRSRPSVFTARYLADYADRTIDITNMEYVTATEAMWMPHLRELRHNKDLDSPRFKIAWAEFRYNWLRVLLYTPHLANPQTAPLAYATIARAVTQTLYTYAELIATHQLHPSWPQVQRLVVCGQLLILCHEAGEFHVHEAPKLFQMLVDALDKHEPTWPVCGELAAGFGAAARVYEIEVATPSATSVVFPEPLVADTEGGAQVDFTGGTAAGPFLWNDLGLDFDFSSFPV</sequence>
<dbReference type="EMBL" id="CP086715">
    <property type="protein sequence ID" value="WOO79108.1"/>
    <property type="molecule type" value="Genomic_DNA"/>
</dbReference>
<dbReference type="SUPFAM" id="SSF57701">
    <property type="entry name" value="Zn2/Cys6 DNA-binding domain"/>
    <property type="match status" value="1"/>
</dbReference>
<dbReference type="RefSeq" id="XP_062625140.1">
    <property type="nucleotide sequence ID" value="XM_062769156.1"/>
</dbReference>
<evidence type="ECO:0000256" key="1">
    <source>
        <dbReference type="ARBA" id="ARBA00004123"/>
    </source>
</evidence>
<proteinExistence type="predicted"/>
<dbReference type="InterPro" id="IPR001138">
    <property type="entry name" value="Zn2Cys6_DnaBD"/>
</dbReference>
<gene>
    <name evidence="7" type="ORF">LOC62_02G002644</name>
</gene>
<dbReference type="InterPro" id="IPR050987">
    <property type="entry name" value="AtrR-like"/>
</dbReference>